<reference evidence="2" key="1">
    <citation type="journal article" date="2019" name="Int. J. Syst. Evol. Microbiol.">
        <title>The Global Catalogue of Microorganisms (GCM) 10K type strain sequencing project: providing services to taxonomists for standard genome sequencing and annotation.</title>
        <authorList>
            <consortium name="The Broad Institute Genomics Platform"/>
            <consortium name="The Broad Institute Genome Sequencing Center for Infectious Disease"/>
            <person name="Wu L."/>
            <person name="Ma J."/>
        </authorList>
    </citation>
    <scope>NUCLEOTIDE SEQUENCE [LARGE SCALE GENOMIC DNA]</scope>
    <source>
        <strain evidence="2">CCM 8653</strain>
    </source>
</reference>
<protein>
    <submittedName>
        <fullName evidence="1">DUF4432 domain-containing protein</fullName>
    </submittedName>
</protein>
<name>A0ABQ2BDF2_9MICO</name>
<evidence type="ECO:0000313" key="1">
    <source>
        <dbReference type="EMBL" id="GGI11217.1"/>
    </source>
</evidence>
<dbReference type="Gene3D" id="2.70.98.10">
    <property type="match status" value="1"/>
</dbReference>
<dbReference type="InterPro" id="IPR027839">
    <property type="entry name" value="DUF4432"/>
</dbReference>
<dbReference type="InterPro" id="IPR014718">
    <property type="entry name" value="GH-type_carb-bd"/>
</dbReference>
<dbReference type="RefSeq" id="WP_188525033.1">
    <property type="nucleotide sequence ID" value="NZ_BMDG01000014.1"/>
</dbReference>
<dbReference type="Proteomes" id="UP000632535">
    <property type="component" value="Unassembled WGS sequence"/>
</dbReference>
<sequence length="351" mass="36106">MSVGAGAGTGWGRLLDDGRAALPEALASVDEAVTAGGERALVVRVAGGVSVDVLPDRGLDLGAAWWAGVPLAWRSPHPRDPGPGRDWEDRFLGGLLATCGPDNIGSPRDGAGQHGTHHVTPAHDVRWWRERSTGGDGAAGELEVHVAGSVAHSTLYGTRVVVDREVVVATGRPWVEVRDVVRNVGDAPVGVPLLYHVNLGAAVLVPGSRLVADADAPVPAEPLPPGRDAVTFPEAAAGAGQVVAEHPRVRSTDGWARAVVTPTGLAGAGPDGGAEAGGAEVVVEWQASTMPRLYSWLWPARGSWVLGVEPANAPLVGPERDGPHGGAPVLAPGESWDCAVRVGVRTPGRPR</sequence>
<comment type="caution">
    <text evidence="1">The sequence shown here is derived from an EMBL/GenBank/DDBJ whole genome shotgun (WGS) entry which is preliminary data.</text>
</comment>
<keyword evidence="2" id="KW-1185">Reference proteome</keyword>
<accession>A0ABQ2BDF2</accession>
<gene>
    <name evidence="1" type="ORF">GCM10007368_35100</name>
</gene>
<organism evidence="1 2">
    <name type="scientific">Isoptericola cucumis</name>
    <dbReference type="NCBI Taxonomy" id="1776856"/>
    <lineage>
        <taxon>Bacteria</taxon>
        <taxon>Bacillati</taxon>
        <taxon>Actinomycetota</taxon>
        <taxon>Actinomycetes</taxon>
        <taxon>Micrococcales</taxon>
        <taxon>Promicromonosporaceae</taxon>
        <taxon>Isoptericola</taxon>
    </lineage>
</organism>
<evidence type="ECO:0000313" key="2">
    <source>
        <dbReference type="Proteomes" id="UP000632535"/>
    </source>
</evidence>
<dbReference type="EMBL" id="BMDG01000014">
    <property type="protein sequence ID" value="GGI11217.1"/>
    <property type="molecule type" value="Genomic_DNA"/>
</dbReference>
<dbReference type="Pfam" id="PF14486">
    <property type="entry name" value="DUF4432"/>
    <property type="match status" value="1"/>
</dbReference>
<proteinExistence type="predicted"/>